<dbReference type="Proteomes" id="UP001597369">
    <property type="component" value="Unassembled WGS sequence"/>
</dbReference>
<dbReference type="PANTHER" id="PTHR43031">
    <property type="entry name" value="FAD-DEPENDENT OXIDOREDUCTASE"/>
    <property type="match status" value="1"/>
</dbReference>
<gene>
    <name evidence="2" type="ORF">ACFSKU_04435</name>
</gene>
<evidence type="ECO:0000313" key="3">
    <source>
        <dbReference type="Proteomes" id="UP001597369"/>
    </source>
</evidence>
<protein>
    <submittedName>
        <fullName evidence="2">Rhodanese-like domain-containing protein</fullName>
    </submittedName>
</protein>
<dbReference type="InterPro" id="IPR001763">
    <property type="entry name" value="Rhodanese-like_dom"/>
</dbReference>
<dbReference type="PROSITE" id="PS50206">
    <property type="entry name" value="RHODANESE_3"/>
    <property type="match status" value="1"/>
</dbReference>
<dbReference type="InterPro" id="IPR036873">
    <property type="entry name" value="Rhodanese-like_dom_sf"/>
</dbReference>
<evidence type="ECO:0000259" key="1">
    <source>
        <dbReference type="PROSITE" id="PS50206"/>
    </source>
</evidence>
<dbReference type="RefSeq" id="WP_229961385.1">
    <property type="nucleotide sequence ID" value="NZ_JAJJWI010000012.1"/>
</dbReference>
<reference evidence="3" key="1">
    <citation type="journal article" date="2019" name="Int. J. Syst. Evol. Microbiol.">
        <title>The Global Catalogue of Microorganisms (GCM) 10K type strain sequencing project: providing services to taxonomists for standard genome sequencing and annotation.</title>
        <authorList>
            <consortium name="The Broad Institute Genomics Platform"/>
            <consortium name="The Broad Institute Genome Sequencing Center for Infectious Disease"/>
            <person name="Wu L."/>
            <person name="Ma J."/>
        </authorList>
    </citation>
    <scope>NUCLEOTIDE SEQUENCE [LARGE SCALE GENOMIC DNA]</scope>
    <source>
        <strain evidence="3">JCM 16545</strain>
    </source>
</reference>
<dbReference type="SUPFAM" id="SSF52821">
    <property type="entry name" value="Rhodanese/Cell cycle control phosphatase"/>
    <property type="match status" value="1"/>
</dbReference>
<comment type="caution">
    <text evidence="2">The sequence shown here is derived from an EMBL/GenBank/DDBJ whole genome shotgun (WGS) entry which is preliminary data.</text>
</comment>
<dbReference type="Gene3D" id="3.40.250.10">
    <property type="entry name" value="Rhodanese-like domain"/>
    <property type="match status" value="1"/>
</dbReference>
<sequence>MMDEITAKELKERLARSNKVQLVDVREPEEFEICNLGGELIPLGELSKQASRIRRDIPVVVICHHGFRSAQAIHYLTERLGYDNLLNLKGGIHAWAMEIDPEMIRY</sequence>
<evidence type="ECO:0000313" key="2">
    <source>
        <dbReference type="EMBL" id="MFD2066118.1"/>
    </source>
</evidence>
<organism evidence="2 3">
    <name type="scientific">Pontibacter silvestris</name>
    <dbReference type="NCBI Taxonomy" id="2305183"/>
    <lineage>
        <taxon>Bacteria</taxon>
        <taxon>Pseudomonadati</taxon>
        <taxon>Bacteroidota</taxon>
        <taxon>Cytophagia</taxon>
        <taxon>Cytophagales</taxon>
        <taxon>Hymenobacteraceae</taxon>
        <taxon>Pontibacter</taxon>
    </lineage>
</organism>
<dbReference type="SMART" id="SM00450">
    <property type="entry name" value="RHOD"/>
    <property type="match status" value="1"/>
</dbReference>
<dbReference type="PANTHER" id="PTHR43031:SF17">
    <property type="entry name" value="SULFURTRANSFERASE YTWF-RELATED"/>
    <property type="match status" value="1"/>
</dbReference>
<dbReference type="Pfam" id="PF00581">
    <property type="entry name" value="Rhodanese"/>
    <property type="match status" value="1"/>
</dbReference>
<keyword evidence="3" id="KW-1185">Reference proteome</keyword>
<dbReference type="InterPro" id="IPR050229">
    <property type="entry name" value="GlpE_sulfurtransferase"/>
</dbReference>
<proteinExistence type="predicted"/>
<accession>A0ABW4WVA0</accession>
<name>A0ABW4WVA0_9BACT</name>
<feature type="domain" description="Rhodanese" evidence="1">
    <location>
        <begin position="16"/>
        <end position="104"/>
    </location>
</feature>
<dbReference type="EMBL" id="JBHUHV010000017">
    <property type="protein sequence ID" value="MFD2066118.1"/>
    <property type="molecule type" value="Genomic_DNA"/>
</dbReference>